<evidence type="ECO:0000259" key="2">
    <source>
        <dbReference type="SMART" id="SM00460"/>
    </source>
</evidence>
<dbReference type="InterPro" id="IPR002931">
    <property type="entry name" value="Transglutaminase-like"/>
</dbReference>
<evidence type="ECO:0000313" key="4">
    <source>
        <dbReference type="Proteomes" id="UP000799772"/>
    </source>
</evidence>
<accession>A0A9P4MEL8</accession>
<dbReference type="SUPFAM" id="SSF54001">
    <property type="entry name" value="Cysteine proteinases"/>
    <property type="match status" value="1"/>
</dbReference>
<dbReference type="InterPro" id="IPR052557">
    <property type="entry name" value="CAP/Cytokinesis_protein"/>
</dbReference>
<reference evidence="3" key="1">
    <citation type="journal article" date="2020" name="Stud. Mycol.">
        <title>101 Dothideomycetes genomes: a test case for predicting lifestyles and emergence of pathogens.</title>
        <authorList>
            <person name="Haridas S."/>
            <person name="Albert R."/>
            <person name="Binder M."/>
            <person name="Bloem J."/>
            <person name="Labutti K."/>
            <person name="Salamov A."/>
            <person name="Andreopoulos B."/>
            <person name="Baker S."/>
            <person name="Barry K."/>
            <person name="Bills G."/>
            <person name="Bluhm B."/>
            <person name="Cannon C."/>
            <person name="Castanera R."/>
            <person name="Culley D."/>
            <person name="Daum C."/>
            <person name="Ezra D."/>
            <person name="Gonzalez J."/>
            <person name="Henrissat B."/>
            <person name="Kuo A."/>
            <person name="Liang C."/>
            <person name="Lipzen A."/>
            <person name="Lutzoni F."/>
            <person name="Magnuson J."/>
            <person name="Mondo S."/>
            <person name="Nolan M."/>
            <person name="Ohm R."/>
            <person name="Pangilinan J."/>
            <person name="Park H.-J."/>
            <person name="Ramirez L."/>
            <person name="Alfaro M."/>
            <person name="Sun H."/>
            <person name="Tritt A."/>
            <person name="Yoshinaga Y."/>
            <person name="Zwiers L.-H."/>
            <person name="Turgeon B."/>
            <person name="Goodwin S."/>
            <person name="Spatafora J."/>
            <person name="Crous P."/>
            <person name="Grigoriev I."/>
        </authorList>
    </citation>
    <scope>NUCLEOTIDE SEQUENCE</scope>
    <source>
        <strain evidence="3">CBS 133067</strain>
    </source>
</reference>
<protein>
    <recommendedName>
        <fullName evidence="2">Transglutaminase-like domain-containing protein</fullName>
    </recommendedName>
</protein>
<dbReference type="PANTHER" id="PTHR46333">
    <property type="entry name" value="CYTOKINESIS PROTEIN 3"/>
    <property type="match status" value="1"/>
</dbReference>
<comment type="caution">
    <text evidence="3">The sequence shown here is derived from an EMBL/GenBank/DDBJ whole genome shotgun (WGS) entry which is preliminary data.</text>
</comment>
<dbReference type="EMBL" id="ML978122">
    <property type="protein sequence ID" value="KAF2102729.1"/>
    <property type="molecule type" value="Genomic_DNA"/>
</dbReference>
<evidence type="ECO:0000313" key="3">
    <source>
        <dbReference type="EMBL" id="KAF2102729.1"/>
    </source>
</evidence>
<dbReference type="Pfam" id="PF01841">
    <property type="entry name" value="Transglut_core"/>
    <property type="match status" value="1"/>
</dbReference>
<keyword evidence="4" id="KW-1185">Reference proteome</keyword>
<dbReference type="SMART" id="SM00460">
    <property type="entry name" value="TGc"/>
    <property type="match status" value="1"/>
</dbReference>
<name>A0A9P4MEL8_9PEZI</name>
<sequence>MNKSTETPPPLPSGERPTSASPPPIPTASRPDLAALQASKPKPSTPSKSNADVCLRCRDFSAADAHAARFPRESIPSQDVNWLAHQLTSPFPSATDKARVIFTWLHHNIAYNVDAFFSNNVKGSTPSGTIASGLAVCEGYAGLFAALAMAAGLEAIVIGGHGKGYGHHPLAPGAPLPPPSSNHAWNVVRIDNGEWKLIESTWGAGNVGGPGQYQKAFKPEHFTMTNEDFGLTHWPSDSNRFYRADGRSISWEEYMLEDGGENEKRMVYGDVTSSHGISTNSIQPKNKKIKLNDPAAAGPSVRFQMEKVCRHWDNAKNGPGPDCLFLLQVHGRDGRNDDMIPFEHDGYFWWVDISRLELGAPGQQARIIAITQFDGRDARGLTKQQFLAKKGSVGMSWGYLADWDLVH</sequence>
<feature type="compositionally biased region" description="Low complexity" evidence="1">
    <location>
        <begin position="39"/>
        <end position="49"/>
    </location>
</feature>
<dbReference type="GO" id="GO:0005737">
    <property type="term" value="C:cytoplasm"/>
    <property type="evidence" value="ECO:0007669"/>
    <property type="project" value="TreeGrafter"/>
</dbReference>
<feature type="region of interest" description="Disordered" evidence="1">
    <location>
        <begin position="1"/>
        <end position="50"/>
    </location>
</feature>
<dbReference type="PANTHER" id="PTHR46333:SF5">
    <property type="entry name" value="TRANSGLUTAMINASE-LIKE DOMAIN-CONTAINING PROTEIN"/>
    <property type="match status" value="1"/>
</dbReference>
<gene>
    <name evidence="3" type="ORF">NA57DRAFT_32062</name>
</gene>
<proteinExistence type="predicted"/>
<evidence type="ECO:0000256" key="1">
    <source>
        <dbReference type="SAM" id="MobiDB-lite"/>
    </source>
</evidence>
<dbReference type="OrthoDB" id="6129702at2759"/>
<dbReference type="Gene3D" id="3.10.620.30">
    <property type="match status" value="1"/>
</dbReference>
<dbReference type="InterPro" id="IPR038765">
    <property type="entry name" value="Papain-like_cys_pep_sf"/>
</dbReference>
<organism evidence="3 4">
    <name type="scientific">Rhizodiscina lignyota</name>
    <dbReference type="NCBI Taxonomy" id="1504668"/>
    <lineage>
        <taxon>Eukaryota</taxon>
        <taxon>Fungi</taxon>
        <taxon>Dikarya</taxon>
        <taxon>Ascomycota</taxon>
        <taxon>Pezizomycotina</taxon>
        <taxon>Dothideomycetes</taxon>
        <taxon>Pleosporomycetidae</taxon>
        <taxon>Aulographales</taxon>
        <taxon>Rhizodiscinaceae</taxon>
        <taxon>Rhizodiscina</taxon>
    </lineage>
</organism>
<feature type="domain" description="Transglutaminase-like" evidence="2">
    <location>
        <begin position="129"/>
        <end position="202"/>
    </location>
</feature>
<dbReference type="AlphaFoldDB" id="A0A9P4MEL8"/>
<dbReference type="Proteomes" id="UP000799772">
    <property type="component" value="Unassembled WGS sequence"/>
</dbReference>